<evidence type="ECO:0000256" key="4">
    <source>
        <dbReference type="ARBA" id="ARBA00023163"/>
    </source>
</evidence>
<accession>A0A101PRL4</accession>
<dbReference type="Proteomes" id="UP000053398">
    <property type="component" value="Unassembled WGS sequence"/>
</dbReference>
<feature type="compositionally biased region" description="Polar residues" evidence="5">
    <location>
        <begin position="289"/>
        <end position="299"/>
    </location>
</feature>
<evidence type="ECO:0000259" key="6">
    <source>
        <dbReference type="PROSITE" id="PS50931"/>
    </source>
</evidence>
<reference evidence="7 8" key="1">
    <citation type="submission" date="2015-10" db="EMBL/GenBank/DDBJ databases">
        <title>Draft genome sequence of Streptomyces corchorusii DSM 40340, type strain for the species Streptomyces corchorusii.</title>
        <authorList>
            <person name="Ruckert C."/>
            <person name="Winkler A."/>
            <person name="Kalinowski J."/>
            <person name="Kampfer P."/>
            <person name="Glaeser S."/>
        </authorList>
    </citation>
    <scope>NUCLEOTIDE SEQUENCE [LARGE SCALE GENOMIC DNA]</scope>
    <source>
        <strain evidence="7 8">DSM 40340</strain>
    </source>
</reference>
<dbReference type="GO" id="GO:0003677">
    <property type="term" value="F:DNA binding"/>
    <property type="evidence" value="ECO:0007669"/>
    <property type="project" value="UniProtKB-KW"/>
</dbReference>
<feature type="domain" description="HTH lysR-type" evidence="6">
    <location>
        <begin position="1"/>
        <end position="58"/>
    </location>
</feature>
<proteinExistence type="inferred from homology"/>
<dbReference type="GO" id="GO:0032993">
    <property type="term" value="C:protein-DNA complex"/>
    <property type="evidence" value="ECO:0007669"/>
    <property type="project" value="TreeGrafter"/>
</dbReference>
<dbReference type="PANTHER" id="PTHR30346">
    <property type="entry name" value="TRANSCRIPTIONAL DUAL REGULATOR HCAR-RELATED"/>
    <property type="match status" value="1"/>
</dbReference>
<keyword evidence="8" id="KW-1185">Reference proteome</keyword>
<feature type="region of interest" description="Disordered" evidence="5">
    <location>
        <begin position="278"/>
        <end position="306"/>
    </location>
</feature>
<dbReference type="PANTHER" id="PTHR30346:SF0">
    <property type="entry name" value="HCA OPERON TRANSCRIPTIONAL ACTIVATOR HCAR"/>
    <property type="match status" value="1"/>
</dbReference>
<dbReference type="Gene3D" id="3.40.190.290">
    <property type="match status" value="1"/>
</dbReference>
<evidence type="ECO:0000256" key="5">
    <source>
        <dbReference type="SAM" id="MobiDB-lite"/>
    </source>
</evidence>
<dbReference type="Pfam" id="PF00126">
    <property type="entry name" value="HTH_1"/>
    <property type="match status" value="1"/>
</dbReference>
<organism evidence="7 8">
    <name type="scientific">Streptomyces corchorusii</name>
    <name type="common">Streptomyces chibaensis</name>
    <dbReference type="NCBI Taxonomy" id="1903"/>
    <lineage>
        <taxon>Bacteria</taxon>
        <taxon>Bacillati</taxon>
        <taxon>Actinomycetota</taxon>
        <taxon>Actinomycetes</taxon>
        <taxon>Kitasatosporales</taxon>
        <taxon>Streptomycetaceae</taxon>
        <taxon>Streptomyces</taxon>
    </lineage>
</organism>
<dbReference type="GO" id="GO:0003700">
    <property type="term" value="F:DNA-binding transcription factor activity"/>
    <property type="evidence" value="ECO:0007669"/>
    <property type="project" value="InterPro"/>
</dbReference>
<dbReference type="Pfam" id="PF03466">
    <property type="entry name" value="LysR_substrate"/>
    <property type="match status" value="1"/>
</dbReference>
<dbReference type="InterPro" id="IPR036390">
    <property type="entry name" value="WH_DNA-bd_sf"/>
</dbReference>
<comment type="similarity">
    <text evidence="1">Belongs to the LysR transcriptional regulatory family.</text>
</comment>
<evidence type="ECO:0000256" key="1">
    <source>
        <dbReference type="ARBA" id="ARBA00009437"/>
    </source>
</evidence>
<dbReference type="SUPFAM" id="SSF46785">
    <property type="entry name" value="Winged helix' DNA-binding domain"/>
    <property type="match status" value="1"/>
</dbReference>
<evidence type="ECO:0000313" key="8">
    <source>
        <dbReference type="Proteomes" id="UP000053398"/>
    </source>
</evidence>
<dbReference type="PRINTS" id="PR00039">
    <property type="entry name" value="HTHLYSR"/>
</dbReference>
<dbReference type="RefSeq" id="WP_041665580.1">
    <property type="nucleotide sequence ID" value="NZ_KQ948373.1"/>
</dbReference>
<dbReference type="InterPro" id="IPR036388">
    <property type="entry name" value="WH-like_DNA-bd_sf"/>
</dbReference>
<comment type="caution">
    <text evidence="7">The sequence shown here is derived from an EMBL/GenBank/DDBJ whole genome shotgun (WGS) entry which is preliminary data.</text>
</comment>
<sequence>MESRPLRYFVAVAEELNFARAAERLGISAPPLSRAIRRLEAELGVTLFERTTHSVALTRAGDVLLAQARFALDALEAAGRRARRAADPDRKLVLAVKADGDAGLLEPVLERYATDPAAVPVTVRLCGWLEQPRLLRRGEADAALIHEPFDRTGLDSETLVAEPRVAVLGAAHPLAARDHVLLADLGLRPGDVHRFLEDLRNEGRDLAQLLTRVALGELVALLPASVADRYPRPGAVYRPVPDAPPSLLAVAWPQQSRSTATAALVRAATAVAAAVREGDDGAAAAGQPVASTRARSWSLSGGPGRA</sequence>
<evidence type="ECO:0000313" key="7">
    <source>
        <dbReference type="EMBL" id="KUN16360.1"/>
    </source>
</evidence>
<keyword evidence="3" id="KW-0238">DNA-binding</keyword>
<keyword evidence="4" id="KW-0804">Transcription</keyword>
<evidence type="ECO:0000256" key="3">
    <source>
        <dbReference type="ARBA" id="ARBA00023125"/>
    </source>
</evidence>
<name>A0A101PRL4_STRCK</name>
<dbReference type="Gene3D" id="1.10.10.10">
    <property type="entry name" value="Winged helix-like DNA-binding domain superfamily/Winged helix DNA-binding domain"/>
    <property type="match status" value="1"/>
</dbReference>
<dbReference type="AlphaFoldDB" id="A0A101PRL4"/>
<dbReference type="FunFam" id="1.10.10.10:FF:000001">
    <property type="entry name" value="LysR family transcriptional regulator"/>
    <property type="match status" value="1"/>
</dbReference>
<dbReference type="Gene3D" id="3.40.190.10">
    <property type="entry name" value="Periplasmic binding protein-like II"/>
    <property type="match status" value="2"/>
</dbReference>
<dbReference type="PROSITE" id="PS50931">
    <property type="entry name" value="HTH_LYSR"/>
    <property type="match status" value="1"/>
</dbReference>
<keyword evidence="2" id="KW-0805">Transcription regulation</keyword>
<dbReference type="EMBL" id="LMWP01000056">
    <property type="protein sequence ID" value="KUN16360.1"/>
    <property type="molecule type" value="Genomic_DNA"/>
</dbReference>
<gene>
    <name evidence="7" type="ORF">AQJ11_39315</name>
</gene>
<dbReference type="InterPro" id="IPR005119">
    <property type="entry name" value="LysR_subst-bd"/>
</dbReference>
<dbReference type="InterPro" id="IPR000847">
    <property type="entry name" value="LysR_HTH_N"/>
</dbReference>
<protein>
    <submittedName>
        <fullName evidence="7">LysR family transcriptional regulator</fullName>
    </submittedName>
</protein>
<dbReference type="SUPFAM" id="SSF53850">
    <property type="entry name" value="Periplasmic binding protein-like II"/>
    <property type="match status" value="1"/>
</dbReference>
<evidence type="ECO:0000256" key="2">
    <source>
        <dbReference type="ARBA" id="ARBA00023015"/>
    </source>
</evidence>